<evidence type="ECO:0000313" key="2">
    <source>
        <dbReference type="Proteomes" id="UP000789366"/>
    </source>
</evidence>
<accession>A0ACA9M7D4</accession>
<sequence length="142" mass="16447">NFELVDLTSQSSQTLSIVDPIDLVTEIQFLIDHLSITNLILANDYIEANYSVKTNVMLSNAEIINAVLDHNCNKDDKVEPKVCVFYKEVIININIILQFIDQEDRFKMDEFFIKKLDSFKKDVVRDSIVLQRQTTLDSYLQV</sequence>
<dbReference type="Proteomes" id="UP000789366">
    <property type="component" value="Unassembled WGS sequence"/>
</dbReference>
<proteinExistence type="predicted"/>
<organism evidence="1 2">
    <name type="scientific">Cetraspora pellucida</name>
    <dbReference type="NCBI Taxonomy" id="1433469"/>
    <lineage>
        <taxon>Eukaryota</taxon>
        <taxon>Fungi</taxon>
        <taxon>Fungi incertae sedis</taxon>
        <taxon>Mucoromycota</taxon>
        <taxon>Glomeromycotina</taxon>
        <taxon>Glomeromycetes</taxon>
        <taxon>Diversisporales</taxon>
        <taxon>Gigasporaceae</taxon>
        <taxon>Cetraspora</taxon>
    </lineage>
</organism>
<dbReference type="EMBL" id="CAJVPW010006681">
    <property type="protein sequence ID" value="CAG8572048.1"/>
    <property type="molecule type" value="Genomic_DNA"/>
</dbReference>
<keyword evidence="2" id="KW-1185">Reference proteome</keyword>
<gene>
    <name evidence="1" type="ORF">SPELUC_LOCUS6035</name>
</gene>
<protein>
    <submittedName>
        <fullName evidence="1">12353_t:CDS:1</fullName>
    </submittedName>
</protein>
<reference evidence="1" key="1">
    <citation type="submission" date="2021-06" db="EMBL/GenBank/DDBJ databases">
        <authorList>
            <person name="Kallberg Y."/>
            <person name="Tangrot J."/>
            <person name="Rosling A."/>
        </authorList>
    </citation>
    <scope>NUCLEOTIDE SEQUENCE</scope>
    <source>
        <strain evidence="1">28 12/20/2015</strain>
    </source>
</reference>
<comment type="caution">
    <text evidence="1">The sequence shown here is derived from an EMBL/GenBank/DDBJ whole genome shotgun (WGS) entry which is preliminary data.</text>
</comment>
<feature type="non-terminal residue" evidence="1">
    <location>
        <position position="1"/>
    </location>
</feature>
<name>A0ACA9M7D4_9GLOM</name>
<evidence type="ECO:0000313" key="1">
    <source>
        <dbReference type="EMBL" id="CAG8572048.1"/>
    </source>
</evidence>